<dbReference type="SUPFAM" id="SSF48452">
    <property type="entry name" value="TPR-like"/>
    <property type="match status" value="1"/>
</dbReference>
<dbReference type="OrthoDB" id="5521887at2"/>
<organism evidence="6 7">
    <name type="scientific">Actinokineospora spheciospongiae</name>
    <dbReference type="NCBI Taxonomy" id="909613"/>
    <lineage>
        <taxon>Bacteria</taxon>
        <taxon>Bacillati</taxon>
        <taxon>Actinomycetota</taxon>
        <taxon>Actinomycetes</taxon>
        <taxon>Pseudonocardiales</taxon>
        <taxon>Pseudonocardiaceae</taxon>
        <taxon>Actinokineospora</taxon>
    </lineage>
</organism>
<dbReference type="GO" id="GO:0000160">
    <property type="term" value="P:phosphorelay signal transduction system"/>
    <property type="evidence" value="ECO:0007669"/>
    <property type="project" value="InterPro"/>
</dbReference>
<comment type="caution">
    <text evidence="6">The sequence shown here is derived from an EMBL/GenBank/DDBJ whole genome shotgun (WGS) entry which is preliminary data.</text>
</comment>
<dbReference type="InterPro" id="IPR016032">
    <property type="entry name" value="Sig_transdc_resp-reg_C-effctor"/>
</dbReference>
<proteinExistence type="inferred from homology"/>
<keyword evidence="2" id="KW-0805">Transcription regulation</keyword>
<dbReference type="InterPro" id="IPR051677">
    <property type="entry name" value="AfsR-DnrI-RedD_regulator"/>
</dbReference>
<evidence type="ECO:0000313" key="6">
    <source>
        <dbReference type="EMBL" id="EWC63330.1"/>
    </source>
</evidence>
<dbReference type="InterPro" id="IPR005158">
    <property type="entry name" value="BTAD"/>
</dbReference>
<dbReference type="Gene3D" id="1.10.10.10">
    <property type="entry name" value="Winged helix-like DNA-binding domain superfamily/Winged helix DNA-binding domain"/>
    <property type="match status" value="1"/>
</dbReference>
<dbReference type="Gene3D" id="3.40.50.300">
    <property type="entry name" value="P-loop containing nucleotide triphosphate hydrolases"/>
    <property type="match status" value="1"/>
</dbReference>
<dbReference type="InterPro" id="IPR001867">
    <property type="entry name" value="OmpR/PhoB-type_DNA-bd"/>
</dbReference>
<dbReference type="PANTHER" id="PTHR35807:SF1">
    <property type="entry name" value="TRANSCRIPTIONAL REGULATOR REDD"/>
    <property type="match status" value="1"/>
</dbReference>
<dbReference type="GO" id="GO:0006355">
    <property type="term" value="P:regulation of DNA-templated transcription"/>
    <property type="evidence" value="ECO:0007669"/>
    <property type="project" value="InterPro"/>
</dbReference>
<dbReference type="InterPro" id="IPR036388">
    <property type="entry name" value="WH-like_DNA-bd_sf"/>
</dbReference>
<dbReference type="CDD" id="cd15831">
    <property type="entry name" value="BTAD"/>
    <property type="match status" value="1"/>
</dbReference>
<dbReference type="Pfam" id="PF03704">
    <property type="entry name" value="BTAD"/>
    <property type="match status" value="1"/>
</dbReference>
<dbReference type="AlphaFoldDB" id="W7IQZ1"/>
<dbReference type="EMBL" id="AYXG01000048">
    <property type="protein sequence ID" value="EWC63330.1"/>
    <property type="molecule type" value="Genomic_DNA"/>
</dbReference>
<evidence type="ECO:0000259" key="5">
    <source>
        <dbReference type="SMART" id="SM01043"/>
    </source>
</evidence>
<keyword evidence="4" id="KW-0804">Transcription</keyword>
<evidence type="ECO:0000256" key="3">
    <source>
        <dbReference type="ARBA" id="ARBA00023125"/>
    </source>
</evidence>
<gene>
    <name evidence="6" type="ORF">UO65_1328</name>
</gene>
<dbReference type="SUPFAM" id="SSF46894">
    <property type="entry name" value="C-terminal effector domain of the bipartite response regulators"/>
    <property type="match status" value="1"/>
</dbReference>
<dbReference type="PATRIC" id="fig|909613.9.peg.1342"/>
<feature type="domain" description="Bacterial transcriptional activator" evidence="5">
    <location>
        <begin position="112"/>
        <end position="257"/>
    </location>
</feature>
<dbReference type="GO" id="GO:0003677">
    <property type="term" value="F:DNA binding"/>
    <property type="evidence" value="ECO:0007669"/>
    <property type="project" value="UniProtKB-KW"/>
</dbReference>
<name>W7IQZ1_9PSEU</name>
<dbReference type="Pfam" id="PF00486">
    <property type="entry name" value="Trans_reg_C"/>
    <property type="match status" value="1"/>
</dbReference>
<keyword evidence="7" id="KW-1185">Reference proteome</keyword>
<dbReference type="InterPro" id="IPR011990">
    <property type="entry name" value="TPR-like_helical_dom_sf"/>
</dbReference>
<accession>W7IQZ1</accession>
<protein>
    <submittedName>
        <fullName evidence="6">Putative regulatory protein</fullName>
    </submittedName>
</protein>
<dbReference type="SMART" id="SM01043">
    <property type="entry name" value="BTAD"/>
    <property type="match status" value="1"/>
</dbReference>
<keyword evidence="3" id="KW-0238">DNA-binding</keyword>
<dbReference type="GO" id="GO:0043531">
    <property type="term" value="F:ADP binding"/>
    <property type="evidence" value="ECO:0007669"/>
    <property type="project" value="InterPro"/>
</dbReference>
<evidence type="ECO:0000313" key="7">
    <source>
        <dbReference type="Proteomes" id="UP000019277"/>
    </source>
</evidence>
<dbReference type="InterPro" id="IPR027417">
    <property type="entry name" value="P-loop_NTPase"/>
</dbReference>
<dbReference type="RefSeq" id="WP_052020806.1">
    <property type="nucleotide sequence ID" value="NZ_AYXG01000048.1"/>
</dbReference>
<dbReference type="STRING" id="909613.UO65_1328"/>
<evidence type="ECO:0000256" key="1">
    <source>
        <dbReference type="ARBA" id="ARBA00005820"/>
    </source>
</evidence>
<dbReference type="PRINTS" id="PR00364">
    <property type="entry name" value="DISEASERSIST"/>
</dbReference>
<dbReference type="PANTHER" id="PTHR35807">
    <property type="entry name" value="TRANSCRIPTIONAL REGULATOR REDD-RELATED"/>
    <property type="match status" value="1"/>
</dbReference>
<dbReference type="eggNOG" id="COG3629">
    <property type="taxonomic scope" value="Bacteria"/>
</dbReference>
<evidence type="ECO:0000256" key="2">
    <source>
        <dbReference type="ARBA" id="ARBA00023015"/>
    </source>
</evidence>
<evidence type="ECO:0000256" key="4">
    <source>
        <dbReference type="ARBA" id="ARBA00023163"/>
    </source>
</evidence>
<dbReference type="Proteomes" id="UP000019277">
    <property type="component" value="Unassembled WGS sequence"/>
</dbReference>
<dbReference type="SUPFAM" id="SSF52540">
    <property type="entry name" value="P-loop containing nucleoside triphosphate hydrolases"/>
    <property type="match status" value="1"/>
</dbReference>
<dbReference type="Gene3D" id="1.25.40.10">
    <property type="entry name" value="Tetratricopeptide repeat domain"/>
    <property type="match status" value="1"/>
</dbReference>
<reference evidence="6 7" key="1">
    <citation type="journal article" date="2014" name="Genome Announc.">
        <title>Draft Genome Sequence of the Antitrypanosomally Active Sponge-Associated Bacterium Actinokineospora sp. Strain EG49.</title>
        <authorList>
            <person name="Harjes J."/>
            <person name="Ryu T."/>
            <person name="Abdelmohsen U.R."/>
            <person name="Moitinho-Silva L."/>
            <person name="Horn H."/>
            <person name="Ravasi T."/>
            <person name="Hentschel U."/>
        </authorList>
    </citation>
    <scope>NUCLEOTIDE SEQUENCE [LARGE SCALE GENOMIC DNA]</scope>
    <source>
        <strain evidence="6 7">EG49</strain>
    </source>
</reference>
<comment type="similarity">
    <text evidence="1">Belongs to the AfsR/DnrI/RedD regulatory family.</text>
</comment>
<sequence length="633" mass="67516">MTRFMMLGPLAVVTADRTITPTAPMLRRTLALLLLNVNSVVSFGTLVEELWDENPPRSAKTTLQTYIYQWRKLLGSSATPAQSAAVAGGFPGTALLTRQAGYELRLGPDDVVDVDQFESAVRRAKAKHGDGLVEDASTALRSALALWRGAILDDTEIGPVLGASVTRLAEARQEALELRLDLDLQLGRHRELVSELSSLVREHPGHEGFVNKLMVALVRAGRRSDALDVYRRARVEMVEGLGLEPSTETQRLHEAILTGEVDLTPRGSATAASARPAQIPPAGSHFVGRGREYRQLQATVADPGQHDGWSAGGGMRVVEIVGAPGVGKTAFVTHVGHRLRSLFPDGQLYASPGATDDRGIAEILAGFLEGAGVPPQQQPTRLTALISMFRTWTADRKVLVVLDDVVSSSHARMLAPSGAGCALLLTSRIPLGAVQATSTVVLPPLTEQQAVDLLARRLGEQRVAAEPVAARLLAQMCERLPVLLHAAAGKLAAQPEWSMARLAERLTSAEDVLAELGAGGAAFLVNVDSTYRELPAVARAAFDFLARRPTRAVTAEVISAEFEVPATTAKSALEKLAEAYLIEVCPPALDCHHACGDTYRISPLMSLVAKRLATTSHAAGSGGAQPHRLRALV</sequence>